<feature type="chain" id="PRO_5039617700" description="DUF3558 domain-containing protein" evidence="2">
    <location>
        <begin position="19"/>
        <end position="240"/>
    </location>
</feature>
<keyword evidence="4" id="KW-1185">Reference proteome</keyword>
<name>A0A365HA57_9ACTN</name>
<gene>
    <name evidence="3" type="ORF">DPM19_09020</name>
</gene>
<accession>A0A365HA57</accession>
<organism evidence="3 4">
    <name type="scientific">Actinomadura craniellae</name>
    <dbReference type="NCBI Taxonomy" id="2231787"/>
    <lineage>
        <taxon>Bacteria</taxon>
        <taxon>Bacillati</taxon>
        <taxon>Actinomycetota</taxon>
        <taxon>Actinomycetes</taxon>
        <taxon>Streptosporangiales</taxon>
        <taxon>Thermomonosporaceae</taxon>
        <taxon>Actinomadura</taxon>
    </lineage>
</organism>
<sequence>MTLAVAGATILLSTIVLAAVAVDAARPDRPDRRPELAFPPEWTARASPSVTSSGPEFTTVTDICGLLPAGVARRLLPGTAAPRPETSGRRWSCTRVAERRRGGETGQRSLTLRVELYEGAQDAADALARDRAAATPGAAGRAFETGGGPLTALPGVGDEAFSRYAVSKVIGAAGRGAVHVRLRNAVVEVGYGGHDRPVGEFGLPDYEAQRPLPEAPARRGAEEAARAVVRALTGCAPCTG</sequence>
<proteinExistence type="predicted"/>
<keyword evidence="2" id="KW-0732">Signal</keyword>
<evidence type="ECO:0000256" key="1">
    <source>
        <dbReference type="SAM" id="MobiDB-lite"/>
    </source>
</evidence>
<evidence type="ECO:0000313" key="4">
    <source>
        <dbReference type="Proteomes" id="UP000251891"/>
    </source>
</evidence>
<dbReference type="Proteomes" id="UP000251891">
    <property type="component" value="Unassembled WGS sequence"/>
</dbReference>
<protein>
    <recommendedName>
        <fullName evidence="5">DUF3558 domain-containing protein</fullName>
    </recommendedName>
</protein>
<dbReference type="EMBL" id="QLYX01000003">
    <property type="protein sequence ID" value="RAY15888.1"/>
    <property type="molecule type" value="Genomic_DNA"/>
</dbReference>
<reference evidence="3 4" key="1">
    <citation type="submission" date="2018-06" db="EMBL/GenBank/DDBJ databases">
        <title>Actinomadura craniellae sp. nov. isolated from marine sponge Craniella sp.</title>
        <authorList>
            <person name="Li L."/>
            <person name="Xu Q.H."/>
            <person name="Lin H.W."/>
            <person name="Lu Y.H."/>
        </authorList>
    </citation>
    <scope>NUCLEOTIDE SEQUENCE [LARGE SCALE GENOMIC DNA]</scope>
    <source>
        <strain evidence="3 4">LHW63021</strain>
    </source>
</reference>
<evidence type="ECO:0008006" key="5">
    <source>
        <dbReference type="Google" id="ProtNLM"/>
    </source>
</evidence>
<dbReference type="AlphaFoldDB" id="A0A365HA57"/>
<comment type="caution">
    <text evidence="3">The sequence shown here is derived from an EMBL/GenBank/DDBJ whole genome shotgun (WGS) entry which is preliminary data.</text>
</comment>
<evidence type="ECO:0000313" key="3">
    <source>
        <dbReference type="EMBL" id="RAY15888.1"/>
    </source>
</evidence>
<evidence type="ECO:0000256" key="2">
    <source>
        <dbReference type="SAM" id="SignalP"/>
    </source>
</evidence>
<feature type="region of interest" description="Disordered" evidence="1">
    <location>
        <begin position="78"/>
        <end position="104"/>
    </location>
</feature>
<feature type="signal peptide" evidence="2">
    <location>
        <begin position="1"/>
        <end position="18"/>
    </location>
</feature>